<reference evidence="1 2" key="1">
    <citation type="submission" date="2013-08" db="EMBL/GenBank/DDBJ databases">
        <title>The genome sequence of Skermanella stibiiresistens.</title>
        <authorList>
            <person name="Zhu W."/>
            <person name="Wang G."/>
        </authorList>
    </citation>
    <scope>NUCLEOTIDE SEQUENCE [LARGE SCALE GENOMIC DNA]</scope>
    <source>
        <strain evidence="1 2">SB22</strain>
    </source>
</reference>
<dbReference type="OrthoDB" id="1060501at2"/>
<gene>
    <name evidence="1" type="ORF">N825_01855</name>
</gene>
<dbReference type="EMBL" id="AVFL01000001">
    <property type="protein sequence ID" value="EWY42641.1"/>
    <property type="molecule type" value="Genomic_DNA"/>
</dbReference>
<keyword evidence="2" id="KW-1185">Reference proteome</keyword>
<dbReference type="RefSeq" id="WP_037446066.1">
    <property type="nucleotide sequence ID" value="NZ_AVFL01000001.1"/>
</dbReference>
<name>W9HD54_9PROT</name>
<accession>W9HD54</accession>
<dbReference type="Proteomes" id="UP000019486">
    <property type="component" value="Unassembled WGS sequence"/>
</dbReference>
<dbReference type="Pfam" id="PF10139">
    <property type="entry name" value="Virul_Fac"/>
    <property type="match status" value="1"/>
</dbReference>
<dbReference type="PIRSF" id="PIRSF034586">
    <property type="entry name" value="Vir_effector_SfrC"/>
    <property type="match status" value="1"/>
</dbReference>
<proteinExistence type="predicted"/>
<dbReference type="STRING" id="1385369.N825_01855"/>
<evidence type="ECO:0000313" key="2">
    <source>
        <dbReference type="Proteomes" id="UP000019486"/>
    </source>
</evidence>
<organism evidence="1 2">
    <name type="scientific">Skermanella stibiiresistens SB22</name>
    <dbReference type="NCBI Taxonomy" id="1385369"/>
    <lineage>
        <taxon>Bacteria</taxon>
        <taxon>Pseudomonadati</taxon>
        <taxon>Pseudomonadota</taxon>
        <taxon>Alphaproteobacteria</taxon>
        <taxon>Rhodospirillales</taxon>
        <taxon>Azospirillaceae</taxon>
        <taxon>Skermanella</taxon>
    </lineage>
</organism>
<dbReference type="PATRIC" id="fig|1385369.3.peg.361"/>
<dbReference type="InterPro" id="IPR017030">
    <property type="entry name" value="Vir_effector_SfrC"/>
</dbReference>
<sequence length="909" mass="101119">MDDQQIRLKHAADQIADTARASRTWVAETRGVSVSVANEADSLITEARRVESVARKLSRAAERRMCVGVYGASQQGKSYLVSVLARPPGKTGLLARFGSDKLDFITEINPSGGKESTGLVTRFTVHPPDGPADADFPVDVRLLTETDIVKILSNAFQSDFDQNNLKIERPQGEAVRKLVAACEGLRKGQPVARHLDDITLFDIGEYFGKNFSNRWQELQPLGYWERLVELAPFLDIAGRAKLFSVLWGGIDDLTELFKTLVAALDKLGHAADAVTQLTALQPRNTSIIDVAALKRLGQPGDAKDLLRLRGVTAGKLGEVVELPRAVVTTLVAELRITIDELPWPMNAHTDLLDFPGARSRYKLAQLPERGATVGGAASGPKGAEEESREGLVLELLLRGKIAYLFQRYSEERELTAMLLCMGNKPNEVKDLGFLVRHWIDLTHGATPEQRARATTSLFLVLTMIDLEFQAKAGEDIDQKWQIRLHTSLLEPYKYDGWVDNFNGKPFDNTLLLRNPNFDQEWLVEYKTKPGSPEPERPLVEAALSRRNEAHRQKLEDSFFASGQVQRHVRDPRDAWDAILKLNDGGVTHIVERLTAVSDPALKNGQVEQRLREGVAQLRNSLKRFYHGVDEEARREKEEALRALRKVLVTAFQRKKFRAFPRFLSYLMVSERDLREIAINVAMMKVEQVEEAPTEEFDIFGSPVAAAPVRVVLDDRPALFARELHRHWVARLRHLPQEEPLLQHFGLEAASVGDLVDQLVIAADRVGMINKVAAAIRAETALAAMRWDEIADRLVTIASNAFNVFVAEIGFHDVPVAQRPGVPEGSPTPNHRVFEPAPPVTGALPVLGTEPLPLEQRYFIDWGVAFLQAGLANLSYGGGRELDEATNRRLGDILSHLSVDRLLAGPVRPA</sequence>
<comment type="caution">
    <text evidence="1">The sequence shown here is derived from an EMBL/GenBank/DDBJ whole genome shotgun (WGS) entry which is preliminary data.</text>
</comment>
<dbReference type="AlphaFoldDB" id="W9HD54"/>
<evidence type="ECO:0000313" key="1">
    <source>
        <dbReference type="EMBL" id="EWY42641.1"/>
    </source>
</evidence>
<protein>
    <submittedName>
        <fullName evidence="1">Virulence factor</fullName>
    </submittedName>
</protein>